<dbReference type="CDD" id="cd05830">
    <property type="entry name" value="Sortase_E"/>
    <property type="match status" value="1"/>
</dbReference>
<accession>A0A426UBA8</accession>
<dbReference type="InterPro" id="IPR023365">
    <property type="entry name" value="Sortase_dom-sf"/>
</dbReference>
<evidence type="ECO:0000313" key="2">
    <source>
        <dbReference type="EMBL" id="RRR77875.1"/>
    </source>
</evidence>
<dbReference type="NCBIfam" id="TIGR01076">
    <property type="entry name" value="sortase_fam"/>
    <property type="match status" value="1"/>
</dbReference>
<reference evidence="2 3" key="1">
    <citation type="submission" date="2018-12" db="EMBL/GenBank/DDBJ databases">
        <title>Genome Sequence of Candidatus Viridilinea halotolerans isolated from saline sulfide-rich spring.</title>
        <authorList>
            <person name="Grouzdev D.S."/>
            <person name="Burganskaya E.I."/>
            <person name="Krutkina M.S."/>
            <person name="Sukhacheva M.V."/>
            <person name="Gorlenko V.M."/>
        </authorList>
    </citation>
    <scope>NUCLEOTIDE SEQUENCE [LARGE SCALE GENOMIC DNA]</scope>
    <source>
        <strain evidence="2">Chok-6</strain>
    </source>
</reference>
<evidence type="ECO:0000256" key="1">
    <source>
        <dbReference type="ARBA" id="ARBA00022801"/>
    </source>
</evidence>
<dbReference type="AlphaFoldDB" id="A0A426UBA8"/>
<keyword evidence="1" id="KW-0378">Hydrolase</keyword>
<dbReference type="Proteomes" id="UP000280307">
    <property type="component" value="Unassembled WGS sequence"/>
</dbReference>
<sequence length="298" mass="32672">MLGSSPQPRPLDGGDEHDLLSALLTSDVPSRRGQLRPTRLRSTTQQRAEALRGFLLRTWVDKSLSVVERLLVLAAVVTFVYWLADGYGRDWLYAWQNAQAASSELHPTPAIQLPALTMPQAEQLGSALPFTRPEDALTPAPNLGAQRDGFLAPQPLRDTNAVVNPRPQRLHIPAIAATMRVDEVFLSNGEWQVAEYAAGYHHGTALPGSVGNSVISGHAGLRGAVFRDLGRLKPGDTVIVETDAWRYIYHVRSLISVWPHQVEVMAPTPTSVLTLITCTNWDLQRLIVVADLAEAHPL</sequence>
<dbReference type="InterPro" id="IPR042003">
    <property type="entry name" value="Sortase_E"/>
</dbReference>
<evidence type="ECO:0000313" key="3">
    <source>
        <dbReference type="Proteomes" id="UP000280307"/>
    </source>
</evidence>
<dbReference type="Pfam" id="PF04203">
    <property type="entry name" value="Sortase"/>
    <property type="match status" value="1"/>
</dbReference>
<dbReference type="EMBL" id="RSAS01000043">
    <property type="protein sequence ID" value="RRR77875.1"/>
    <property type="molecule type" value="Genomic_DNA"/>
</dbReference>
<proteinExistence type="predicted"/>
<dbReference type="GO" id="GO:0016787">
    <property type="term" value="F:hydrolase activity"/>
    <property type="evidence" value="ECO:0007669"/>
    <property type="project" value="UniProtKB-KW"/>
</dbReference>
<dbReference type="SUPFAM" id="SSF63817">
    <property type="entry name" value="Sortase"/>
    <property type="match status" value="1"/>
</dbReference>
<comment type="caution">
    <text evidence="2">The sequence shown here is derived from an EMBL/GenBank/DDBJ whole genome shotgun (WGS) entry which is preliminary data.</text>
</comment>
<name>A0A426UBA8_9CHLR</name>
<organism evidence="2 3">
    <name type="scientific">Candidatus Viridilinea halotolerans</name>
    <dbReference type="NCBI Taxonomy" id="2491704"/>
    <lineage>
        <taxon>Bacteria</taxon>
        <taxon>Bacillati</taxon>
        <taxon>Chloroflexota</taxon>
        <taxon>Chloroflexia</taxon>
        <taxon>Chloroflexales</taxon>
        <taxon>Chloroflexineae</taxon>
        <taxon>Oscillochloridaceae</taxon>
        <taxon>Candidatus Viridilinea</taxon>
    </lineage>
</organism>
<protein>
    <submittedName>
        <fullName evidence="2">Sortase</fullName>
    </submittedName>
</protein>
<dbReference type="Gene3D" id="2.40.260.10">
    <property type="entry name" value="Sortase"/>
    <property type="match status" value="1"/>
</dbReference>
<dbReference type="InterPro" id="IPR005754">
    <property type="entry name" value="Sortase"/>
</dbReference>
<gene>
    <name evidence="2" type="ORF">EI684_00990</name>
</gene>